<feature type="compositionally biased region" description="Basic residues" evidence="1">
    <location>
        <begin position="111"/>
        <end position="122"/>
    </location>
</feature>
<gene>
    <name evidence="2" type="ORF">DFH08DRAFT_797405</name>
</gene>
<name>A0AAD7F328_9AGAR</name>
<dbReference type="AlphaFoldDB" id="A0AAD7F328"/>
<dbReference type="EMBL" id="JARIHO010000002">
    <property type="protein sequence ID" value="KAJ7366424.1"/>
    <property type="molecule type" value="Genomic_DNA"/>
</dbReference>
<accession>A0AAD7F328</accession>
<feature type="region of interest" description="Disordered" evidence="1">
    <location>
        <begin position="1"/>
        <end position="201"/>
    </location>
</feature>
<feature type="compositionally biased region" description="Basic and acidic residues" evidence="1">
    <location>
        <begin position="32"/>
        <end position="62"/>
    </location>
</feature>
<comment type="caution">
    <text evidence="2">The sequence shown here is derived from an EMBL/GenBank/DDBJ whole genome shotgun (WGS) entry which is preliminary data.</text>
</comment>
<reference evidence="2" key="1">
    <citation type="submission" date="2023-03" db="EMBL/GenBank/DDBJ databases">
        <title>Massive genome expansion in bonnet fungi (Mycena s.s.) driven by repeated elements and novel gene families across ecological guilds.</title>
        <authorList>
            <consortium name="Lawrence Berkeley National Laboratory"/>
            <person name="Harder C.B."/>
            <person name="Miyauchi S."/>
            <person name="Viragh M."/>
            <person name="Kuo A."/>
            <person name="Thoen E."/>
            <person name="Andreopoulos B."/>
            <person name="Lu D."/>
            <person name="Skrede I."/>
            <person name="Drula E."/>
            <person name="Henrissat B."/>
            <person name="Morin E."/>
            <person name="Kohler A."/>
            <person name="Barry K."/>
            <person name="LaButti K."/>
            <person name="Morin E."/>
            <person name="Salamov A."/>
            <person name="Lipzen A."/>
            <person name="Mereny Z."/>
            <person name="Hegedus B."/>
            <person name="Baldrian P."/>
            <person name="Stursova M."/>
            <person name="Weitz H."/>
            <person name="Taylor A."/>
            <person name="Grigoriev I.V."/>
            <person name="Nagy L.G."/>
            <person name="Martin F."/>
            <person name="Kauserud H."/>
        </authorList>
    </citation>
    <scope>NUCLEOTIDE SEQUENCE</scope>
    <source>
        <strain evidence="2">CBHHK002</strain>
    </source>
</reference>
<feature type="region of interest" description="Disordered" evidence="1">
    <location>
        <begin position="274"/>
        <end position="297"/>
    </location>
</feature>
<feature type="compositionally biased region" description="Polar residues" evidence="1">
    <location>
        <begin position="79"/>
        <end position="97"/>
    </location>
</feature>
<organism evidence="2 3">
    <name type="scientific">Mycena albidolilacea</name>
    <dbReference type="NCBI Taxonomy" id="1033008"/>
    <lineage>
        <taxon>Eukaryota</taxon>
        <taxon>Fungi</taxon>
        <taxon>Dikarya</taxon>
        <taxon>Basidiomycota</taxon>
        <taxon>Agaricomycotina</taxon>
        <taxon>Agaricomycetes</taxon>
        <taxon>Agaricomycetidae</taxon>
        <taxon>Agaricales</taxon>
        <taxon>Marasmiineae</taxon>
        <taxon>Mycenaceae</taxon>
        <taxon>Mycena</taxon>
    </lineage>
</organism>
<sequence length="297" mass="32340">MFKTDFVFSSPECTGRQKAKQDVKTNTVWLAKELKSNPKDKTQPKDGAKAKNQADNKTESHKRTLSSIASPRKPKRPQPVSSYFNYSSRPSLISSSDESGEQEVLTEGKGKSKAKVKTRKHAAPIIAIDTDNEDEPQQKTMKAKTKTAMKASKTPVVPVKAANPTAALKPAKLVADSNSESESSDDSEEHNVSGAGAPNAEEFLIEAPHIIGKRKSIPIVSNKEDNEANPLLKALKQASELKAKKEQLSNDNIAGFDSDHNEGLANFTLYNKSSDEEEPAAKPKVVSCFPPSYSHTH</sequence>
<dbReference type="Proteomes" id="UP001218218">
    <property type="component" value="Unassembled WGS sequence"/>
</dbReference>
<evidence type="ECO:0000313" key="3">
    <source>
        <dbReference type="Proteomes" id="UP001218218"/>
    </source>
</evidence>
<protein>
    <submittedName>
        <fullName evidence="2">Uncharacterized protein</fullName>
    </submittedName>
</protein>
<keyword evidence="3" id="KW-1185">Reference proteome</keyword>
<proteinExistence type="predicted"/>
<evidence type="ECO:0000256" key="1">
    <source>
        <dbReference type="SAM" id="MobiDB-lite"/>
    </source>
</evidence>
<evidence type="ECO:0000313" key="2">
    <source>
        <dbReference type="EMBL" id="KAJ7366424.1"/>
    </source>
</evidence>